<protein>
    <recommendedName>
        <fullName evidence="9 10">Multifunctional fusion protein</fullName>
    </recommendedName>
    <domain>
        <recommendedName>
            <fullName evidence="9">Protein translocase subunit SecD</fullName>
        </recommendedName>
    </domain>
    <domain>
        <recommendedName>
            <fullName evidence="10">Protein-export membrane protein SecF</fullName>
        </recommendedName>
    </domain>
</protein>
<feature type="transmembrane region" description="Helical" evidence="9">
    <location>
        <begin position="608"/>
        <end position="633"/>
    </location>
</feature>
<dbReference type="HAMAP" id="MF_01463_B">
    <property type="entry name" value="SecD_B"/>
    <property type="match status" value="1"/>
</dbReference>
<sequence length="1010" mass="110970">MQNKGFVRVFAILLTLVCLYYLSFSFVTRKYYKEAAEYANGSSSKESFYLDSLANKKVWFGAYTLKQCREMEVTLGLDLKGGMNVVLELNVPDVIRSLANNSQDVNFNKALESAYARQATSQRNFVDLFAEEYKKLDPGAHLSALFSTFELKEKINPQSSDDQVVSVLKEELQSAIDNSFNVLRTRIDRFGVVSPNIQRLETAGRILVELPGVKEPARVRKLLQGSANLEFWETYNLTEINQQLMAADQVLARVLTPVSAEADTTAASVPTSESAVQTDTMASQATDSLIAQLGGEEQQTPEANMSLEEYAKQHPLFALLQLNVDPTGRYLIPGPVAGYARKTDMEKISEYLNMPQVKAVLPNNIIFRWGVKAMDENDQFYQLYALKVTNRDGTPAMSGDVVTNAVADFAQQQIGRSQYQVSMTMNAEGAREWARLTKENIKRSIAIVLDGMVYSAPTVQTEITGGQSQITGDFTQDEGKDLANVLKSGKMAASVNIVQEDIVGPSLGHEAIQAGVISFVLALIILMIYMCAIYGLVPGMIANGALVLNIFFTMGILASFQAVLTLPGIAGMVLTLGMAVDANVLIYERTKEELRNGKQLAKAIADGYSNAFSAIFDANLTTVITGIVLFVFGTGPIRGFATTLIIGLIASFLTAVFLTRLVYEALLAKDKIKHLTFTTPVSKNILTDPKVNFLGKRKIGYLIPLIIIVLGTVSMFTVGLNNGIDFTGGRNYVIRFDKDVRTDEIRSALEPQLQGGSVGVITIGSQNQVRVSTNYRIADNAQDVDDDITGKLYAGLQSFLPEGTTFEQFTSDHIQSSQKVGPSMADDIKNSAFMAVIFAMFCMALYILVRFRDVAFSIGVFVSVAVTTLCIIAFYTLLWKIMPFSMEVDQTFIAAILTVIGYSINDTVVVFDRIRETIQNYPKRDRYQVINDSLNSTLARTFSTSISTFIVVFIIFLLGGSTIQSFTFAILLGVIVGTYSTLFVATPIAYEIQKRKFKTAEHASAVAATA</sequence>
<evidence type="ECO:0000313" key="16">
    <source>
        <dbReference type="EMBL" id="PDP44741.1"/>
    </source>
</evidence>
<dbReference type="InterPro" id="IPR005791">
    <property type="entry name" value="SecD"/>
</dbReference>
<feature type="transmembrane region" description="Helical" evidence="9">
    <location>
        <begin position="831"/>
        <end position="849"/>
    </location>
</feature>
<name>A0A1D3UWY0_TANFO</name>
<keyword evidence="2 9" id="KW-0813">Transport</keyword>
<dbReference type="RefSeq" id="WP_046825459.1">
    <property type="nucleotide sequence ID" value="NZ_CALHNL010000026.1"/>
</dbReference>
<reference evidence="16 19" key="2">
    <citation type="submission" date="2017-09" db="EMBL/GenBank/DDBJ databases">
        <title>Phase variable restriction modification systems are present in the genome sequences of periodontal pathogens Prevotella intermedia, Tannerella forsythia and Porphyromonas gingivalis.</title>
        <authorList>
            <person name="Haigh R.D."/>
            <person name="Crawford L."/>
            <person name="Ralph J."/>
            <person name="Wanford J."/>
            <person name="Vartoukian S.R."/>
            <person name="Hijazib K."/>
            <person name="Wade W."/>
            <person name="Oggioni M.R."/>
        </authorList>
    </citation>
    <scope>NUCLEOTIDE SEQUENCE [LARGE SCALE GENOMIC DNA]</scope>
    <source>
        <strain evidence="16 19">WW11663</strain>
    </source>
</reference>
<feature type="region of interest" description="Disordered" evidence="11">
    <location>
        <begin position="262"/>
        <end position="281"/>
    </location>
</feature>
<dbReference type="EMBL" id="NSLJ01000004">
    <property type="protein sequence ID" value="PDP44741.1"/>
    <property type="molecule type" value="Genomic_DNA"/>
</dbReference>
<reference evidence="17 18" key="1">
    <citation type="submission" date="2016-09" db="EMBL/GenBank/DDBJ databases">
        <authorList>
            <person name="Capua I."/>
            <person name="De Benedictis P."/>
            <person name="Joannis T."/>
            <person name="Lombin L.H."/>
            <person name="Cattoli G."/>
        </authorList>
    </citation>
    <scope>NUCLEOTIDE SEQUENCE [LARGE SCALE GENOMIC DNA]</scope>
    <source>
        <strain evidence="17 18">UB20</strain>
    </source>
</reference>
<dbReference type="Pfam" id="PF07549">
    <property type="entry name" value="Sec_GG"/>
    <property type="match status" value="1"/>
</dbReference>
<evidence type="ECO:0000256" key="8">
    <source>
        <dbReference type="ARBA" id="ARBA00023136"/>
    </source>
</evidence>
<dbReference type="InterPro" id="IPR022813">
    <property type="entry name" value="SecD/SecF_arch_bac"/>
</dbReference>
<evidence type="ECO:0000256" key="11">
    <source>
        <dbReference type="SAM" id="MobiDB-lite"/>
    </source>
</evidence>
<dbReference type="InterPro" id="IPR054384">
    <property type="entry name" value="SecDF_P1_head"/>
</dbReference>
<feature type="domain" description="Protein translocase subunit SecDF P1" evidence="14">
    <location>
        <begin position="177"/>
        <end position="233"/>
    </location>
</feature>
<evidence type="ECO:0000259" key="12">
    <source>
        <dbReference type="Pfam" id="PF02355"/>
    </source>
</evidence>
<dbReference type="Proteomes" id="UP000182057">
    <property type="component" value="Unassembled WGS sequence"/>
</dbReference>
<dbReference type="Pfam" id="PF03176">
    <property type="entry name" value="MMPL"/>
    <property type="match status" value="1"/>
</dbReference>
<keyword evidence="6 9" id="KW-1133">Transmembrane helix</keyword>
<gene>
    <name evidence="9" type="primary">secD</name>
    <name evidence="10" type="synonym">secF</name>
    <name evidence="16" type="ORF">CLI86_02385</name>
    <name evidence="17" type="ORF">TFUB20_02582</name>
</gene>
<dbReference type="Pfam" id="PF21760">
    <property type="entry name" value="SecD_1st"/>
    <property type="match status" value="1"/>
</dbReference>
<feature type="transmembrane region" description="Helical" evidence="9">
    <location>
        <begin position="699"/>
        <end position="720"/>
    </location>
</feature>
<dbReference type="GO" id="GO:0005886">
    <property type="term" value="C:plasma membrane"/>
    <property type="evidence" value="ECO:0007669"/>
    <property type="project" value="UniProtKB-SubCell"/>
</dbReference>
<dbReference type="InterPro" id="IPR004869">
    <property type="entry name" value="MMPL_dom"/>
</dbReference>
<comment type="caution">
    <text evidence="9">Lacks conserved residue(s) required for the propagation of feature annotation.</text>
</comment>
<feature type="transmembrane region" description="Helical" evidence="9">
    <location>
        <begin position="856"/>
        <end position="879"/>
    </location>
</feature>
<evidence type="ECO:0000259" key="13">
    <source>
        <dbReference type="Pfam" id="PF03176"/>
    </source>
</evidence>
<dbReference type="GO" id="GO:0043952">
    <property type="term" value="P:protein transport by the Sec complex"/>
    <property type="evidence" value="ECO:0007669"/>
    <property type="project" value="UniProtKB-UniRule"/>
</dbReference>
<dbReference type="InterPro" id="IPR022645">
    <property type="entry name" value="SecD/SecF_bac"/>
</dbReference>
<feature type="transmembrane region" description="Helical" evidence="9">
    <location>
        <begin position="516"/>
        <end position="537"/>
    </location>
</feature>
<evidence type="ECO:0000256" key="9">
    <source>
        <dbReference type="HAMAP-Rule" id="MF_01463"/>
    </source>
</evidence>
<dbReference type="Gene3D" id="3.30.1360.200">
    <property type="match status" value="1"/>
</dbReference>
<feature type="compositionally biased region" description="Polar residues" evidence="11">
    <location>
        <begin position="265"/>
        <end position="281"/>
    </location>
</feature>
<feature type="transmembrane region" description="Helical" evidence="9">
    <location>
        <begin position="966"/>
        <end position="990"/>
    </location>
</feature>
<evidence type="ECO:0000313" key="17">
    <source>
        <dbReference type="EMBL" id="SCQ24605.1"/>
    </source>
</evidence>
<dbReference type="GO" id="GO:0015450">
    <property type="term" value="F:protein-transporting ATPase activity"/>
    <property type="evidence" value="ECO:0007669"/>
    <property type="project" value="InterPro"/>
</dbReference>
<evidence type="ECO:0000256" key="3">
    <source>
        <dbReference type="ARBA" id="ARBA00022475"/>
    </source>
</evidence>
<dbReference type="InterPro" id="IPR055344">
    <property type="entry name" value="SecD_SecF_C_bact"/>
</dbReference>
<keyword evidence="5 9" id="KW-0653">Protein transport</keyword>
<evidence type="ECO:0000259" key="14">
    <source>
        <dbReference type="Pfam" id="PF21760"/>
    </source>
</evidence>
<comment type="similarity">
    <text evidence="9">Belongs to the SecD/SecF family. SecD subfamily.</text>
</comment>
<dbReference type="NCBIfam" id="TIGR01129">
    <property type="entry name" value="secD"/>
    <property type="match status" value="1"/>
</dbReference>
<comment type="subunit">
    <text evidence="9">Forms a complex with SecF. Part of the essential Sec protein translocation apparatus which comprises SecA, SecYEG and auxiliary proteins SecDF. Other proteins may also be involved.</text>
</comment>
<dbReference type="Pfam" id="PF02355">
    <property type="entry name" value="SecD_SecF_C"/>
    <property type="match status" value="1"/>
</dbReference>
<feature type="domain" description="SecDF P1 head subdomain" evidence="15">
    <location>
        <begin position="394"/>
        <end position="493"/>
    </location>
</feature>
<dbReference type="Gene3D" id="1.20.1640.10">
    <property type="entry name" value="Multidrug efflux transporter AcrB transmembrane domain"/>
    <property type="match status" value="2"/>
</dbReference>
<feature type="transmembrane region" description="Helical" evidence="9">
    <location>
        <begin position="569"/>
        <end position="587"/>
    </location>
</feature>
<dbReference type="NCBIfam" id="TIGR00916">
    <property type="entry name" value="2A0604s01"/>
    <property type="match status" value="1"/>
</dbReference>
<evidence type="ECO:0000256" key="6">
    <source>
        <dbReference type="ARBA" id="ARBA00022989"/>
    </source>
</evidence>
<dbReference type="PANTHER" id="PTHR30081:SF1">
    <property type="entry name" value="PROTEIN TRANSLOCASE SUBUNIT SECD"/>
    <property type="match status" value="1"/>
</dbReference>
<feature type="transmembrane region" description="Helical" evidence="9">
    <location>
        <begin position="544"/>
        <end position="563"/>
    </location>
</feature>
<accession>A0A1D3UWY0</accession>
<evidence type="ECO:0000256" key="5">
    <source>
        <dbReference type="ARBA" id="ARBA00022927"/>
    </source>
</evidence>
<dbReference type="Proteomes" id="UP000219259">
    <property type="component" value="Unassembled WGS sequence"/>
</dbReference>
<evidence type="ECO:0000256" key="10">
    <source>
        <dbReference type="HAMAP-Rule" id="MF_01464"/>
    </source>
</evidence>
<dbReference type="FunFam" id="1.20.1640.10:FF:000004">
    <property type="entry name" value="Protein translocase subunit SecD"/>
    <property type="match status" value="1"/>
</dbReference>
<organism evidence="17 18">
    <name type="scientific">Tannerella forsythia</name>
    <name type="common">Bacteroides forsythus</name>
    <dbReference type="NCBI Taxonomy" id="28112"/>
    <lineage>
        <taxon>Bacteria</taxon>
        <taxon>Pseudomonadati</taxon>
        <taxon>Bacteroidota</taxon>
        <taxon>Bacteroidia</taxon>
        <taxon>Bacteroidales</taxon>
        <taxon>Tannerellaceae</taxon>
        <taxon>Tannerella</taxon>
    </lineage>
</organism>
<dbReference type="PANTHER" id="PTHR30081">
    <property type="entry name" value="PROTEIN-EXPORT MEMBRANE PROTEIN SEC"/>
    <property type="match status" value="1"/>
</dbReference>
<evidence type="ECO:0000259" key="15">
    <source>
        <dbReference type="Pfam" id="PF22599"/>
    </source>
</evidence>
<dbReference type="NCBIfam" id="NF009585">
    <property type="entry name" value="PRK13024.1-5"/>
    <property type="match status" value="1"/>
</dbReference>
<evidence type="ECO:0000256" key="4">
    <source>
        <dbReference type="ARBA" id="ARBA00022692"/>
    </source>
</evidence>
<dbReference type="NCBIfam" id="TIGR00966">
    <property type="entry name" value="transloc_SecF"/>
    <property type="match status" value="1"/>
</dbReference>
<comment type="subunit">
    <text evidence="10">Forms a complex with SecD. Part of the essential Sec protein translocation apparatus which comprises SecA, SecYEG and auxiliary proteins SecDF. Other proteins may also be involved.</text>
</comment>
<feature type="domain" description="Membrane transport protein MMPL" evidence="13">
    <location>
        <begin position="514"/>
        <end position="656"/>
    </location>
</feature>
<keyword evidence="7 9" id="KW-0811">Translocation</keyword>
<dbReference type="HAMAP" id="MF_01464_B">
    <property type="entry name" value="SecF_B"/>
    <property type="match status" value="1"/>
</dbReference>
<keyword evidence="8 9" id="KW-0472">Membrane</keyword>
<feature type="transmembrane region" description="Helical" evidence="9">
    <location>
        <begin position="639"/>
        <end position="663"/>
    </location>
</feature>
<feature type="domain" description="Protein export membrane protein SecD/SecF C-terminal" evidence="12">
    <location>
        <begin position="811"/>
        <end position="994"/>
    </location>
</feature>
<evidence type="ECO:0000313" key="18">
    <source>
        <dbReference type="Proteomes" id="UP000182057"/>
    </source>
</evidence>
<proteinExistence type="inferred from homology"/>
<comment type="subcellular location">
    <subcellularLocation>
        <location evidence="1 9">Cell membrane</location>
        <topology evidence="1 9">Multi-pass membrane protein</topology>
    </subcellularLocation>
</comment>
<dbReference type="PRINTS" id="PR01755">
    <property type="entry name" value="SECFTRNLCASE"/>
</dbReference>
<dbReference type="InterPro" id="IPR022646">
    <property type="entry name" value="SecD/SecF_CS"/>
</dbReference>
<keyword evidence="3 9" id="KW-1003">Cell membrane</keyword>
<dbReference type="GO" id="GO:0006605">
    <property type="term" value="P:protein targeting"/>
    <property type="evidence" value="ECO:0007669"/>
    <property type="project" value="UniProtKB-UniRule"/>
</dbReference>
<dbReference type="InterPro" id="IPR048631">
    <property type="entry name" value="SecD_1st"/>
</dbReference>
<dbReference type="AlphaFoldDB" id="A0A1D3UWY0"/>
<dbReference type="InterPro" id="IPR048634">
    <property type="entry name" value="SecD_SecF_C"/>
</dbReference>
<dbReference type="GO" id="GO:0065002">
    <property type="term" value="P:intracellular protein transmembrane transport"/>
    <property type="evidence" value="ECO:0007669"/>
    <property type="project" value="UniProtKB-UniRule"/>
</dbReference>
<feature type="transmembrane region" description="Helical" evidence="9">
    <location>
        <begin position="891"/>
        <end position="911"/>
    </location>
</feature>
<keyword evidence="4 9" id="KW-0812">Transmembrane</keyword>
<evidence type="ECO:0000256" key="2">
    <source>
        <dbReference type="ARBA" id="ARBA00022448"/>
    </source>
</evidence>
<evidence type="ECO:0000313" key="19">
    <source>
        <dbReference type="Proteomes" id="UP000219259"/>
    </source>
</evidence>
<comment type="similarity">
    <text evidence="10">Belongs to the SecD/SecF family. SecF subfamily.</text>
</comment>
<evidence type="ECO:0000256" key="1">
    <source>
        <dbReference type="ARBA" id="ARBA00004651"/>
    </source>
</evidence>
<evidence type="ECO:0000256" key="7">
    <source>
        <dbReference type="ARBA" id="ARBA00023010"/>
    </source>
</evidence>
<dbReference type="OrthoDB" id="9805019at2"/>
<dbReference type="Pfam" id="PF22599">
    <property type="entry name" value="SecDF_P1_head"/>
    <property type="match status" value="1"/>
</dbReference>
<dbReference type="InterPro" id="IPR005665">
    <property type="entry name" value="SecF_bac"/>
</dbReference>
<dbReference type="Gene3D" id="3.30.70.3220">
    <property type="match status" value="1"/>
</dbReference>
<dbReference type="SUPFAM" id="SSF82866">
    <property type="entry name" value="Multidrug efflux transporter AcrB transmembrane domain"/>
    <property type="match status" value="2"/>
</dbReference>
<dbReference type="EMBL" id="FMMM01000082">
    <property type="protein sequence ID" value="SCQ24605.1"/>
    <property type="molecule type" value="Genomic_DNA"/>
</dbReference>
<feature type="transmembrane region" description="Helical" evidence="9">
    <location>
        <begin position="942"/>
        <end position="960"/>
    </location>
</feature>
<comment type="function">
    <text evidence="9">Part of the Sec protein translocase complex. Interacts with the SecYEG preprotein conducting channel. SecDF uses the proton motive force (PMF) to complete protein translocation after the ATP-dependent function of SecA.</text>
</comment>